<organism evidence="1 2">
    <name type="scientific">Rhododendron griersonianum</name>
    <dbReference type="NCBI Taxonomy" id="479676"/>
    <lineage>
        <taxon>Eukaryota</taxon>
        <taxon>Viridiplantae</taxon>
        <taxon>Streptophyta</taxon>
        <taxon>Embryophyta</taxon>
        <taxon>Tracheophyta</taxon>
        <taxon>Spermatophyta</taxon>
        <taxon>Magnoliopsida</taxon>
        <taxon>eudicotyledons</taxon>
        <taxon>Gunneridae</taxon>
        <taxon>Pentapetalae</taxon>
        <taxon>asterids</taxon>
        <taxon>Ericales</taxon>
        <taxon>Ericaceae</taxon>
        <taxon>Ericoideae</taxon>
        <taxon>Rhodoreae</taxon>
        <taxon>Rhododendron</taxon>
    </lineage>
</organism>
<evidence type="ECO:0000313" key="1">
    <source>
        <dbReference type="EMBL" id="KAG5566460.1"/>
    </source>
</evidence>
<reference evidence="1" key="1">
    <citation type="submission" date="2020-08" db="EMBL/GenBank/DDBJ databases">
        <title>Plant Genome Project.</title>
        <authorList>
            <person name="Zhang R.-G."/>
        </authorList>
    </citation>
    <scope>NUCLEOTIDE SEQUENCE</scope>
    <source>
        <strain evidence="1">WSP0</strain>
        <tissue evidence="1">Leaf</tissue>
    </source>
</reference>
<evidence type="ECO:0000313" key="2">
    <source>
        <dbReference type="Proteomes" id="UP000823749"/>
    </source>
</evidence>
<dbReference type="Proteomes" id="UP000823749">
    <property type="component" value="Chromosome 1"/>
</dbReference>
<keyword evidence="2" id="KW-1185">Reference proteome</keyword>
<sequence length="72" mass="8143">MVAYSVAGAIEHMAMFSVGTLKSRMQTIGSSARLYHGIASMGLAHRIISHRLLLDLQVIQEVFGFFGWWFIW</sequence>
<proteinExistence type="predicted"/>
<comment type="caution">
    <text evidence="1">The sequence shown here is derived from an EMBL/GenBank/DDBJ whole genome shotgun (WGS) entry which is preliminary data.</text>
</comment>
<dbReference type="AlphaFoldDB" id="A0AAV6LNZ9"/>
<name>A0AAV6LNZ9_9ERIC</name>
<dbReference type="EMBL" id="JACTNZ010000001">
    <property type="protein sequence ID" value="KAG5566460.1"/>
    <property type="molecule type" value="Genomic_DNA"/>
</dbReference>
<protein>
    <submittedName>
        <fullName evidence="1">Uncharacterized protein</fullName>
    </submittedName>
</protein>
<accession>A0AAV6LNZ9</accession>
<gene>
    <name evidence="1" type="ORF">RHGRI_002135</name>
</gene>